<keyword evidence="1" id="KW-0175">Coiled coil</keyword>
<evidence type="ECO:0000256" key="1">
    <source>
        <dbReference type="SAM" id="Coils"/>
    </source>
</evidence>
<feature type="compositionally biased region" description="Basic residues" evidence="2">
    <location>
        <begin position="1"/>
        <end position="10"/>
    </location>
</feature>
<dbReference type="EMBL" id="JAHRIO010084386">
    <property type="protein sequence ID" value="MEQ2186536.1"/>
    <property type="molecule type" value="Genomic_DNA"/>
</dbReference>
<evidence type="ECO:0000256" key="2">
    <source>
        <dbReference type="SAM" id="MobiDB-lite"/>
    </source>
</evidence>
<accession>A0ABV0PSR2</accession>
<feature type="region of interest" description="Disordered" evidence="2">
    <location>
        <begin position="1"/>
        <end position="49"/>
    </location>
</feature>
<protein>
    <submittedName>
        <fullName evidence="3">Uncharacterized protein</fullName>
    </submittedName>
</protein>
<feature type="coiled-coil region" evidence="1">
    <location>
        <begin position="53"/>
        <end position="115"/>
    </location>
</feature>
<reference evidence="3 4" key="1">
    <citation type="submission" date="2021-06" db="EMBL/GenBank/DDBJ databases">
        <authorList>
            <person name="Palmer J.M."/>
        </authorList>
    </citation>
    <scope>NUCLEOTIDE SEQUENCE [LARGE SCALE GENOMIC DNA]</scope>
    <source>
        <strain evidence="3 4">GA_2019</strain>
        <tissue evidence="3">Muscle</tissue>
    </source>
</reference>
<evidence type="ECO:0000313" key="3">
    <source>
        <dbReference type="EMBL" id="MEQ2186536.1"/>
    </source>
</evidence>
<dbReference type="PANTHER" id="PTHR11505">
    <property type="entry name" value="L1 TRANSPOSABLE ELEMENT-RELATED"/>
    <property type="match status" value="1"/>
</dbReference>
<gene>
    <name evidence="3" type="ORF">GOODEAATRI_029597</name>
</gene>
<comment type="caution">
    <text evidence="3">The sequence shown here is derived from an EMBL/GenBank/DDBJ whole genome shotgun (WGS) entry which is preliminary data.</text>
</comment>
<proteinExistence type="predicted"/>
<organism evidence="3 4">
    <name type="scientific">Goodea atripinnis</name>
    <dbReference type="NCBI Taxonomy" id="208336"/>
    <lineage>
        <taxon>Eukaryota</taxon>
        <taxon>Metazoa</taxon>
        <taxon>Chordata</taxon>
        <taxon>Craniata</taxon>
        <taxon>Vertebrata</taxon>
        <taxon>Euteleostomi</taxon>
        <taxon>Actinopterygii</taxon>
        <taxon>Neopterygii</taxon>
        <taxon>Teleostei</taxon>
        <taxon>Neoteleostei</taxon>
        <taxon>Acanthomorphata</taxon>
        <taxon>Ovalentaria</taxon>
        <taxon>Atherinomorphae</taxon>
        <taxon>Cyprinodontiformes</taxon>
        <taxon>Goodeidae</taxon>
        <taxon>Goodea</taxon>
    </lineage>
</organism>
<name>A0ABV0PSR2_9TELE</name>
<keyword evidence="4" id="KW-1185">Reference proteome</keyword>
<dbReference type="Proteomes" id="UP001476798">
    <property type="component" value="Unassembled WGS sequence"/>
</dbReference>
<sequence length="147" mass="16694">MTRGKYSRKSQKPELEDRGVDGNETLAPELTDSANESVTSTAEAHSGLDMAHLETILKELRDFRQENSDTLKEIIEEIRVASNRIDNAEKRIEEAEERLQHIEDATIELLELQKQFKTRLVDQEGRSRRGNIRIHGLKEGVEDGAGL</sequence>
<dbReference type="InterPro" id="IPR004244">
    <property type="entry name" value="Transposase_22"/>
</dbReference>
<feature type="compositionally biased region" description="Polar residues" evidence="2">
    <location>
        <begin position="32"/>
        <end position="43"/>
    </location>
</feature>
<feature type="compositionally biased region" description="Basic and acidic residues" evidence="2">
    <location>
        <begin position="11"/>
        <end position="21"/>
    </location>
</feature>
<evidence type="ECO:0000313" key="4">
    <source>
        <dbReference type="Proteomes" id="UP001476798"/>
    </source>
</evidence>